<gene>
    <name evidence="1" type="ORF">RSE6_03389</name>
</gene>
<proteinExistence type="predicted"/>
<keyword evidence="2" id="KW-1185">Reference proteome</keyword>
<sequence length="182" mass="20229">MVRYTYYIQIRAYGSSSLLSGLRFRSIVYFTPSRFGPILGNFTLLLPSLQFAERLLRQASYASLCSRFPPEFWQLMVGITSRVCWCAPPHVCGQSPLLHQHPAPLYRHLYDIEDCTLSSVPFESQTTTATLSVMVSAGIENTSIVIDIAAIASSVPVMIFTSIPQFNSIAKSDLVAISTRLI</sequence>
<evidence type="ECO:0000313" key="2">
    <source>
        <dbReference type="Proteomes" id="UP000177625"/>
    </source>
</evidence>
<evidence type="ECO:0000313" key="1">
    <source>
        <dbReference type="EMBL" id="CZT43360.1"/>
    </source>
</evidence>
<reference evidence="2" key="1">
    <citation type="submission" date="2016-03" db="EMBL/GenBank/DDBJ databases">
        <authorList>
            <person name="Guldener U."/>
        </authorList>
    </citation>
    <scope>NUCLEOTIDE SEQUENCE [LARGE SCALE GENOMIC DNA]</scope>
</reference>
<accession>A0A1E1M2L8</accession>
<name>A0A1E1M2L8_RHYSE</name>
<organism evidence="1 2">
    <name type="scientific">Rhynchosporium secalis</name>
    <name type="common">Barley scald fungus</name>
    <dbReference type="NCBI Taxonomy" id="38038"/>
    <lineage>
        <taxon>Eukaryota</taxon>
        <taxon>Fungi</taxon>
        <taxon>Dikarya</taxon>
        <taxon>Ascomycota</taxon>
        <taxon>Pezizomycotina</taxon>
        <taxon>Leotiomycetes</taxon>
        <taxon>Helotiales</taxon>
        <taxon>Ploettnerulaceae</taxon>
        <taxon>Rhynchosporium</taxon>
    </lineage>
</organism>
<dbReference type="EMBL" id="FJVC01000122">
    <property type="protein sequence ID" value="CZT43360.1"/>
    <property type="molecule type" value="Genomic_DNA"/>
</dbReference>
<protein>
    <submittedName>
        <fullName evidence="1">Uncharacterized protein</fullName>
    </submittedName>
</protein>
<dbReference type="Proteomes" id="UP000177625">
    <property type="component" value="Unassembled WGS sequence"/>
</dbReference>
<dbReference type="AlphaFoldDB" id="A0A1E1M2L8"/>